<comment type="subcellular location">
    <subcellularLocation>
        <location evidence="1">Membrane</location>
    </subcellularLocation>
</comment>
<keyword evidence="2 5" id="KW-0812">Transmembrane</keyword>
<accession>A0A497X5H5</accession>
<dbReference type="Pfam" id="PF01124">
    <property type="entry name" value="MAPEG"/>
    <property type="match status" value="1"/>
</dbReference>
<evidence type="ECO:0000313" key="7">
    <source>
        <dbReference type="Proteomes" id="UP000269157"/>
    </source>
</evidence>
<comment type="caution">
    <text evidence="6">The sequence shown here is derived from an EMBL/GenBank/DDBJ whole genome shotgun (WGS) entry which is preliminary data.</text>
</comment>
<feature type="transmembrane region" description="Helical" evidence="5">
    <location>
        <begin position="37"/>
        <end position="55"/>
    </location>
</feature>
<gene>
    <name evidence="6" type="ORF">BCF46_0583</name>
</gene>
<dbReference type="AlphaFoldDB" id="A0A497X5H5"/>
<feature type="transmembrane region" description="Helical" evidence="5">
    <location>
        <begin position="140"/>
        <end position="161"/>
    </location>
</feature>
<dbReference type="SUPFAM" id="SSF161084">
    <property type="entry name" value="MAPEG domain-like"/>
    <property type="match status" value="1"/>
</dbReference>
<sequence length="171" mass="18315">MGKRALILMGMGAGAVWALAVIPLARAASRQVQMPLADALALGLLPAGIVLLLMIGRLAQRRFFDDQTIDGDPYQAGSVAEIDQRVLHNSIEQTVLSIALWPFIGMALGAGPVLLLGLSFAATRLLFWVGYHVSPSLRAFGFAAGFYPTITLLVFALVLGYQEGRFNVVAF</sequence>
<evidence type="ECO:0008006" key="8">
    <source>
        <dbReference type="Google" id="ProtNLM"/>
    </source>
</evidence>
<keyword evidence="7" id="KW-1185">Reference proteome</keyword>
<keyword evidence="4 5" id="KW-0472">Membrane</keyword>
<evidence type="ECO:0000313" key="6">
    <source>
        <dbReference type="EMBL" id="RLJ60384.1"/>
    </source>
</evidence>
<keyword evidence="3 5" id="KW-1133">Transmembrane helix</keyword>
<evidence type="ECO:0000256" key="2">
    <source>
        <dbReference type="ARBA" id="ARBA00022692"/>
    </source>
</evidence>
<dbReference type="OrthoDB" id="582367at2"/>
<dbReference type="EMBL" id="RCCE01000001">
    <property type="protein sequence ID" value="RLJ60384.1"/>
    <property type="molecule type" value="Genomic_DNA"/>
</dbReference>
<proteinExistence type="predicted"/>
<feature type="transmembrane region" description="Helical" evidence="5">
    <location>
        <begin position="95"/>
        <end position="120"/>
    </location>
</feature>
<protein>
    <recommendedName>
        <fullName evidence="8">MAPEG family protein</fullName>
    </recommendedName>
</protein>
<dbReference type="InterPro" id="IPR001129">
    <property type="entry name" value="Membr-assoc_MAPEG"/>
</dbReference>
<reference evidence="6 7" key="1">
    <citation type="submission" date="2018-10" db="EMBL/GenBank/DDBJ databases">
        <title>Genomic Encyclopedia of Archaeal and Bacterial Type Strains, Phase II (KMG-II): from individual species to whole genera.</title>
        <authorList>
            <person name="Goeker M."/>
        </authorList>
    </citation>
    <scope>NUCLEOTIDE SEQUENCE [LARGE SCALE GENOMIC DNA]</scope>
    <source>
        <strain evidence="6 7">DSM 29466</strain>
    </source>
</reference>
<dbReference type="RefSeq" id="WP_121021513.1">
    <property type="nucleotide sequence ID" value="NZ_RCCE01000001.1"/>
</dbReference>
<dbReference type="InterPro" id="IPR023352">
    <property type="entry name" value="MAPEG-like_dom_sf"/>
</dbReference>
<name>A0A497X5H5_9RHOB</name>
<evidence type="ECO:0000256" key="4">
    <source>
        <dbReference type="ARBA" id="ARBA00023136"/>
    </source>
</evidence>
<evidence type="ECO:0000256" key="1">
    <source>
        <dbReference type="ARBA" id="ARBA00004370"/>
    </source>
</evidence>
<organism evidence="6 7">
    <name type="scientific">Litoreibacter meonggei</name>
    <dbReference type="NCBI Taxonomy" id="1049199"/>
    <lineage>
        <taxon>Bacteria</taxon>
        <taxon>Pseudomonadati</taxon>
        <taxon>Pseudomonadota</taxon>
        <taxon>Alphaproteobacteria</taxon>
        <taxon>Rhodobacterales</taxon>
        <taxon>Roseobacteraceae</taxon>
        <taxon>Litoreibacter</taxon>
    </lineage>
</organism>
<evidence type="ECO:0000256" key="5">
    <source>
        <dbReference type="SAM" id="Phobius"/>
    </source>
</evidence>
<dbReference type="GO" id="GO:0016020">
    <property type="term" value="C:membrane"/>
    <property type="evidence" value="ECO:0007669"/>
    <property type="project" value="UniProtKB-SubCell"/>
</dbReference>
<dbReference type="Proteomes" id="UP000269157">
    <property type="component" value="Unassembled WGS sequence"/>
</dbReference>
<dbReference type="Gene3D" id="1.20.120.550">
    <property type="entry name" value="Membrane associated eicosanoid/glutathione metabolism-like domain"/>
    <property type="match status" value="1"/>
</dbReference>
<evidence type="ECO:0000256" key="3">
    <source>
        <dbReference type="ARBA" id="ARBA00022989"/>
    </source>
</evidence>